<reference evidence="6" key="2">
    <citation type="submission" date="2019-09" db="UniProtKB">
        <authorList>
            <consortium name="WormBaseParasite"/>
        </authorList>
    </citation>
    <scope>IDENTIFICATION</scope>
</reference>
<feature type="region of interest" description="Disordered" evidence="1">
    <location>
        <begin position="338"/>
        <end position="366"/>
    </location>
</feature>
<dbReference type="Gene3D" id="2.60.98.50">
    <property type="match status" value="1"/>
</dbReference>
<protein>
    <submittedName>
        <fullName evidence="6">Phlebovirus_G2 domain-containing protein</fullName>
    </submittedName>
</protein>
<sequence>MNAREWTSSDAEVNNNLQALEKAPVDQVTKLLGLAWDVNADTISIRLPSLPTPLDHPTKRAVLKIVASIYDPLGLVTPITVVAKMFLQSLWRKPLQWDELLLDDQLTAWKEIVSTWTQPSIVLPRFILPPNANLAPSQLHVFTDASKTAYCAVAYLRTQSGQDTIVQLLMGRSRLSPLHNTVTIPRLELGAIALGATLMHHLIREFRITITQQYLWSDSKAALQWTKSTDTLPVFIQNRVKTIRKNAPDAVLRYVPTNCNPADIGSRGSTIAQLLENTLWWNGPSFLRDPEEAWPEDKSENLTSEIASPAVVSTTPPENELPSGKTISRPLNLLYPLEIPSPAQDNTSSPHVDRTKRPDTTKDVLPRSTTTTTRIHPMVTRSLSRQPSNTILTAILLLCSVTTLNTHHYNVPDTKCKHELSSRRLIHADNCVSNGIAIAISTTRTFCWFSLSCPLGHIRIPKPFKVNTRYCDAECKCPDWTNTCSHYNGMLTTTSTSSYIPLSISTFLPPQVCSFTPSTLCSSEPRMGAFHQIQLYDNTLMIVPELHVQSADTLSRDDFYCVDIDGNIITSPADRSSITGTTAFCRHHTCSPTKTATLFCAYPTPVTTYQHGNVSIVIKAWGTTVRTYYPNMISPSHASDSYSIPRCTVGGILIETTDTFDMVEACSSFICTYISDYESNSKILLPTSIIMLQYTVKLSAWKNGKQILSTTQTCEGRPICELIECLLCWEHVFNPQCWTTTEIILTTTICLLSLITCRLIYPLFTCTWWLLKKLVRTSKKIIITITPWRHHRGKYVLAHFPTYHRPITRRTLKHTSTITIAICLLRSCNSCSDIVSITGTTQYCTTNSTSEHCVFEQVATLQLQPVGQDVCLLLRNSKNEPAGVITLRVNDIAYTCQQRTEYYTRDHKFSTESHHQCWNSLSCKGETCKDVTTSTNIKEFSRHARNNPGHTFCSPSCKCLWCNLCFWCKETCLFYKVYAQPSSETIYRVFTCPTWSITVSGTITLETSTKRQQHAFVIYPARPYIWNSIELTLTATTVPNLPILASYFLTDGITTSKVESSPAGMLLPNSVGQLQCASKKSAFDFSTCRFSPTTCHCTPLVYEASCYCPEGNVTKYLNNAHHKLPLSGKDVVILQRENVIQAKTTSGASTSIQVSMHGLSLFTKRVNNKCDIETGSLTGCYSCFQGAHVQMSCTSSLSEETAEIHCGDQTQLVKCARQGIISDIVLHFTTSSINMNCSVHCPAGQTTITLQGNLVYVNEPIFQETSLQYLDVHHATSSGFSIHDISSVISKWFMSLFDSYHEDLQSDITKLLPTATNEDLIEYTELQATHHEAIATKLTTLDNLNKKWIALMTEDQNEVTIFHEYISRYGDYRDEIQQAIDALQRLDEYALALTDEHEKRDKDIAPSPAIDRRVTDVTIIITLPCASDKPTTNNRQRIQQDDHHPNSLANFNLLIERQTTLIAPEQHL</sequence>
<evidence type="ECO:0000259" key="3">
    <source>
        <dbReference type="Pfam" id="PF19019"/>
    </source>
</evidence>
<organism evidence="5 6">
    <name type="scientific">Heligmosomoides polygyrus</name>
    <name type="common">Parasitic roundworm</name>
    <dbReference type="NCBI Taxonomy" id="6339"/>
    <lineage>
        <taxon>Eukaryota</taxon>
        <taxon>Metazoa</taxon>
        <taxon>Ecdysozoa</taxon>
        <taxon>Nematoda</taxon>
        <taxon>Chromadorea</taxon>
        <taxon>Rhabditida</taxon>
        <taxon>Rhabditina</taxon>
        <taxon>Rhabditomorpha</taxon>
        <taxon>Strongyloidea</taxon>
        <taxon>Heligmosomidae</taxon>
        <taxon>Heligmosomoides</taxon>
    </lineage>
</organism>
<reference evidence="4 5" key="1">
    <citation type="submission" date="2018-11" db="EMBL/GenBank/DDBJ databases">
        <authorList>
            <consortium name="Pathogen Informatics"/>
        </authorList>
    </citation>
    <scope>NUCLEOTIDE SEQUENCE [LARGE SCALE GENOMIC DNA]</scope>
</reference>
<dbReference type="Pfam" id="PF05380">
    <property type="entry name" value="Peptidase_A17"/>
    <property type="match status" value="1"/>
</dbReference>
<feature type="domain" description="Phlebovirus glycoprotein G2 C-terminal" evidence="3">
    <location>
        <begin position="1169"/>
        <end position="1259"/>
    </location>
</feature>
<evidence type="ECO:0000259" key="2">
    <source>
        <dbReference type="Pfam" id="PF07245"/>
    </source>
</evidence>
<feature type="compositionally biased region" description="Basic and acidic residues" evidence="1">
    <location>
        <begin position="351"/>
        <end position="365"/>
    </location>
</feature>
<accession>A0A3P8E2Y7</accession>
<dbReference type="OrthoDB" id="5870339at2759"/>
<dbReference type="WBParaSite" id="HPBE_0002340201-mRNA-1">
    <property type="protein sequence ID" value="HPBE_0002340201-mRNA-1"/>
    <property type="gene ID" value="HPBE_0002340201"/>
</dbReference>
<dbReference type="Gene3D" id="2.60.40.3770">
    <property type="match status" value="1"/>
</dbReference>
<dbReference type="Pfam" id="PF07245">
    <property type="entry name" value="Phlebovirus_G2"/>
    <property type="match status" value="1"/>
</dbReference>
<dbReference type="PANTHER" id="PTHR47331">
    <property type="entry name" value="PHD-TYPE DOMAIN-CONTAINING PROTEIN"/>
    <property type="match status" value="1"/>
</dbReference>
<dbReference type="Pfam" id="PF19019">
    <property type="entry name" value="Phlebo_G2_C"/>
    <property type="match status" value="1"/>
</dbReference>
<dbReference type="EMBL" id="UZAH01035018">
    <property type="protein sequence ID" value="VDP38595.1"/>
    <property type="molecule type" value="Genomic_DNA"/>
</dbReference>
<evidence type="ECO:0000256" key="1">
    <source>
        <dbReference type="SAM" id="MobiDB-lite"/>
    </source>
</evidence>
<dbReference type="InterPro" id="IPR043603">
    <property type="entry name" value="Phlebo_G2_C"/>
</dbReference>
<evidence type="ECO:0000313" key="5">
    <source>
        <dbReference type="Proteomes" id="UP000050761"/>
    </source>
</evidence>
<feature type="domain" description="Phlebovirus glycoprotein G2 fusion" evidence="2">
    <location>
        <begin position="831"/>
        <end position="1154"/>
    </location>
</feature>
<dbReference type="InterPro" id="IPR008042">
    <property type="entry name" value="Retrotrans_Pao"/>
</dbReference>
<name>A0A183GL32_HELPZ</name>
<evidence type="ECO:0000313" key="6">
    <source>
        <dbReference type="WBParaSite" id="HPBE_0002340201-mRNA-1"/>
    </source>
</evidence>
<evidence type="ECO:0000313" key="4">
    <source>
        <dbReference type="EMBL" id="VDP38595.1"/>
    </source>
</evidence>
<keyword evidence="5" id="KW-1185">Reference proteome</keyword>
<accession>A0A183GL32</accession>
<dbReference type="InterPro" id="IPR009878">
    <property type="entry name" value="Phlebovirus_G2_fusion"/>
</dbReference>
<proteinExistence type="predicted"/>
<gene>
    <name evidence="4" type="ORF">HPBE_LOCUS23401</name>
</gene>
<dbReference type="Proteomes" id="UP000050761">
    <property type="component" value="Unassembled WGS sequence"/>
</dbReference>